<dbReference type="KEGG" id="npi:G7071_11415"/>
<dbReference type="FunFam" id="3.20.20.80:FF:000055">
    <property type="entry name" value="Trehalose synthase"/>
    <property type="match status" value="1"/>
</dbReference>
<evidence type="ECO:0000256" key="8">
    <source>
        <dbReference type="SAM" id="MobiDB-lite"/>
    </source>
</evidence>
<evidence type="ECO:0000256" key="5">
    <source>
        <dbReference type="ARBA" id="ARBA00022837"/>
    </source>
</evidence>
<dbReference type="InterPro" id="IPR012810">
    <property type="entry name" value="TreS/a-amylase_N"/>
</dbReference>
<dbReference type="InterPro" id="IPR045857">
    <property type="entry name" value="O16G_dom_2"/>
</dbReference>
<keyword evidence="11" id="KW-1185">Reference proteome</keyword>
<feature type="domain" description="Glycosyl hydrolase family 13 catalytic" evidence="9">
    <location>
        <begin position="60"/>
        <end position="462"/>
    </location>
</feature>
<dbReference type="CDD" id="cd11334">
    <property type="entry name" value="AmyAc_TreS"/>
    <property type="match status" value="1"/>
</dbReference>
<evidence type="ECO:0000256" key="6">
    <source>
        <dbReference type="ARBA" id="ARBA00023235"/>
    </source>
</evidence>
<evidence type="ECO:0000256" key="7">
    <source>
        <dbReference type="ARBA" id="ARBA00031378"/>
    </source>
</evidence>
<accession>A0A6G7YKV9</accession>
<evidence type="ECO:0000256" key="4">
    <source>
        <dbReference type="ARBA" id="ARBA00022723"/>
    </source>
</evidence>
<sequence length="606" mass="70402">MARLLRRPRRDHRRRLELEHPQLRSSRPRPRARPRPHGQEPPLTIDNTQPEWFRTAVFYEVLVRSFRDSNGDGTGDFKGLIEKLDYLQWLGVDCLWVPPFFTSPLRDGGYDVADYNGILPECGTTEDFHEFLDECHKRDIRVIIDFVMNHTSDAHPWFQASREDPDGPFGDFYVWSDTDELYEEARVIFVDTEPSNWTWDPVRQQYFWHRFFHHQPDLNFDNPKVHDAMLEAMAFWLDMGLDGFRLDAVPYLYERPGTNGENLPETHEFLRKVRRFVDDNYPGRVLLCEANQWPADVVEYFGDPAVGGDECHMAFHFPVMPRIFMAVRRESRFPISEIMEQTPAIPEGCQWGIFLRNHDELTLEMVTDEDRDYMWDEYAQDPRMKANIGIRRRLAPLLDNDVNRMELFTALLLSLPGSPVLYYGDEIGMGDNIWLGDRDGVRTPMQWTPDRNAGFSSATPGRLHLPAIQDPVYGYQSVNVEAQMENSSSLLHWTRRLVHARRRHPAFGLGTFTDLGGSNPSVLSYVREHDLGDGNRDVILCINNLSRFPQPIELDLRQWEGMVPIELIGGVPFPAIGELPYLMTLGGYGFYWLRLVESQRDEEGHA</sequence>
<dbReference type="EMBL" id="CP049866">
    <property type="protein sequence ID" value="QIK77379.1"/>
    <property type="molecule type" value="Genomic_DNA"/>
</dbReference>
<comment type="similarity">
    <text evidence="2">Belongs to the glycosyl hydrolase 13 family. TreS subfamily.</text>
</comment>
<evidence type="ECO:0000313" key="11">
    <source>
        <dbReference type="Proteomes" id="UP000502035"/>
    </source>
</evidence>
<evidence type="ECO:0000256" key="3">
    <source>
        <dbReference type="ARBA" id="ARBA00012619"/>
    </source>
</evidence>
<evidence type="ECO:0000259" key="9">
    <source>
        <dbReference type="SMART" id="SM00642"/>
    </source>
</evidence>
<dbReference type="SUPFAM" id="SSF51445">
    <property type="entry name" value="(Trans)glycosidases"/>
    <property type="match status" value="1"/>
</dbReference>
<keyword evidence="6 10" id="KW-0413">Isomerase</keyword>
<dbReference type="Gene3D" id="2.60.40.1180">
    <property type="entry name" value="Golgi alpha-mannosidase II"/>
    <property type="match status" value="1"/>
</dbReference>
<feature type="region of interest" description="Disordered" evidence="8">
    <location>
        <begin position="15"/>
        <end position="46"/>
    </location>
</feature>
<dbReference type="PANTHER" id="PTHR10357:SF219">
    <property type="entry name" value="MALTOSE ALPHA-D-GLUCOSYLTRANSFERASE"/>
    <property type="match status" value="1"/>
</dbReference>
<evidence type="ECO:0000313" key="10">
    <source>
        <dbReference type="EMBL" id="QIK77379.1"/>
    </source>
</evidence>
<dbReference type="EC" id="5.4.99.16" evidence="3"/>
<dbReference type="Gene3D" id="3.20.20.80">
    <property type="entry name" value="Glycosidases"/>
    <property type="match status" value="1"/>
</dbReference>
<dbReference type="Pfam" id="PF16657">
    <property type="entry name" value="Malt_amylase_C"/>
    <property type="match status" value="1"/>
</dbReference>
<dbReference type="InterPro" id="IPR032091">
    <property type="entry name" value="Malt_amylase-like_C"/>
</dbReference>
<dbReference type="Proteomes" id="UP000502035">
    <property type="component" value="Chromosome"/>
</dbReference>
<comment type="catalytic activity">
    <reaction evidence="1">
        <text>D-maltose = alpha,alpha-trehalose</text>
        <dbReference type="Rhea" id="RHEA:15145"/>
        <dbReference type="ChEBI" id="CHEBI:16551"/>
        <dbReference type="ChEBI" id="CHEBI:17306"/>
        <dbReference type="EC" id="5.4.99.16"/>
    </reaction>
</comment>
<dbReference type="NCBIfam" id="TIGR02456">
    <property type="entry name" value="treS_nterm"/>
    <property type="match status" value="1"/>
</dbReference>
<evidence type="ECO:0000256" key="2">
    <source>
        <dbReference type="ARBA" id="ARBA00005496"/>
    </source>
</evidence>
<keyword evidence="10" id="KW-0808">Transferase</keyword>
<dbReference type="GO" id="GO:0005975">
    <property type="term" value="P:carbohydrate metabolic process"/>
    <property type="evidence" value="ECO:0007669"/>
    <property type="project" value="InterPro"/>
</dbReference>
<dbReference type="PANTHER" id="PTHR10357">
    <property type="entry name" value="ALPHA-AMYLASE FAMILY MEMBER"/>
    <property type="match status" value="1"/>
</dbReference>
<dbReference type="GO" id="GO:0046872">
    <property type="term" value="F:metal ion binding"/>
    <property type="evidence" value="ECO:0007669"/>
    <property type="project" value="UniProtKB-KW"/>
</dbReference>
<dbReference type="InterPro" id="IPR006047">
    <property type="entry name" value="GH13_cat_dom"/>
</dbReference>
<dbReference type="Gene3D" id="3.90.400.10">
    <property type="entry name" value="Oligo-1,6-glucosidase, Domain 2"/>
    <property type="match status" value="1"/>
</dbReference>
<dbReference type="SUPFAM" id="SSF51011">
    <property type="entry name" value="Glycosyl hydrolase domain"/>
    <property type="match status" value="1"/>
</dbReference>
<dbReference type="InterPro" id="IPR013780">
    <property type="entry name" value="Glyco_hydro_b"/>
</dbReference>
<dbReference type="AlphaFoldDB" id="A0A6G7YKV9"/>
<proteinExistence type="inferred from homology"/>
<name>A0A6G7YKV9_9ACTN</name>
<dbReference type="GO" id="GO:0047471">
    <property type="term" value="F:maltose alpha-D-glucosyltransferase activity"/>
    <property type="evidence" value="ECO:0007669"/>
    <property type="project" value="UniProtKB-EC"/>
</dbReference>
<dbReference type="SMART" id="SM00642">
    <property type="entry name" value="Aamy"/>
    <property type="match status" value="1"/>
</dbReference>
<reference evidence="10 11" key="1">
    <citation type="submission" date="2020-03" db="EMBL/GenBank/DDBJ databases">
        <title>Nocardioides sp. nov., isolated from fish.</title>
        <authorList>
            <person name="Hyun D.-W."/>
            <person name="Bae J.-W."/>
        </authorList>
    </citation>
    <scope>NUCLEOTIDE SEQUENCE [LARGE SCALE GENOMIC DNA]</scope>
    <source>
        <strain evidence="10 11">HDW12A</strain>
    </source>
</reference>
<dbReference type="GO" id="GO:0016740">
    <property type="term" value="F:transferase activity"/>
    <property type="evidence" value="ECO:0007669"/>
    <property type="project" value="UniProtKB-KW"/>
</dbReference>
<dbReference type="InterPro" id="IPR017853">
    <property type="entry name" value="GH"/>
</dbReference>
<evidence type="ECO:0000256" key="1">
    <source>
        <dbReference type="ARBA" id="ARBA00001595"/>
    </source>
</evidence>
<keyword evidence="5" id="KW-0106">Calcium</keyword>
<keyword evidence="4" id="KW-0479">Metal-binding</keyword>
<protein>
    <recommendedName>
        <fullName evidence="3">maltose alpha-D-glucosyltransferase</fullName>
        <ecNumber evidence="3">5.4.99.16</ecNumber>
    </recommendedName>
    <alternativeName>
        <fullName evidence="7">Maltose alpha-D-glucosyltransferase</fullName>
    </alternativeName>
</protein>
<dbReference type="Pfam" id="PF00128">
    <property type="entry name" value="Alpha-amylase"/>
    <property type="match status" value="1"/>
</dbReference>
<feature type="compositionally biased region" description="Basic residues" evidence="8">
    <location>
        <begin position="26"/>
        <end position="36"/>
    </location>
</feature>
<organism evidence="10 11">
    <name type="scientific">Nocardioides piscis</name>
    <dbReference type="NCBI Taxonomy" id="2714938"/>
    <lineage>
        <taxon>Bacteria</taxon>
        <taxon>Bacillati</taxon>
        <taxon>Actinomycetota</taxon>
        <taxon>Actinomycetes</taxon>
        <taxon>Propionibacteriales</taxon>
        <taxon>Nocardioidaceae</taxon>
        <taxon>Nocardioides</taxon>
    </lineage>
</organism>
<gene>
    <name evidence="10" type="primary">treS</name>
    <name evidence="10" type="ORF">G7071_11415</name>
</gene>